<name>A0A8K1CMV7_PYTOL</name>
<dbReference type="AlphaFoldDB" id="A0A8K1CMV7"/>
<dbReference type="OrthoDB" id="429932at2759"/>
<dbReference type="InterPro" id="IPR042121">
    <property type="entry name" value="MutL_C_regsub"/>
</dbReference>
<dbReference type="GO" id="GO:0005524">
    <property type="term" value="F:ATP binding"/>
    <property type="evidence" value="ECO:0007669"/>
    <property type="project" value="InterPro"/>
</dbReference>
<feature type="domain" description="MutL C-terminal dimerisation" evidence="2">
    <location>
        <begin position="744"/>
        <end position="908"/>
    </location>
</feature>
<dbReference type="InterPro" id="IPR038973">
    <property type="entry name" value="MutL/Mlh/Pms-like"/>
</dbReference>
<dbReference type="InterPro" id="IPR037198">
    <property type="entry name" value="MutL_C_sf"/>
</dbReference>
<sequence>MAHVQAVDEATQRVIAASYAVPDLATAVEEAIYNALDAHAKHLQITVDLAQASFSVDDDGEGIHPDSLYEHIFECSASSKTNDARTHGKRGRYLFALASMAKSVEMESRIHDQWTSHRKVLQEGQIVFNARSKVTRTSRGSKLTVRQLFHLLPVRQIDMQRQSASRVRVAKTLRTFCTNLSMIWPSLSIQTIFTDHPQFDFRIHGVSACRDRLESAFGSILTSDLEYLSFENDDLAFSVRGYVAVLQDGGDSHSNIDSPGWRQARSYYQFAYLDNRWLEDFQRFTCKVLNEAAIAYDLGILIFVLKITTKQENEYELVCHGQERQLLLKRPELLCTVLQDFVKHLTHRVHEAAEMQQIRVSDSVCALDAAHETSGRYEMDYPEAEMMSNGRQMLDFRGYGIGNWPSSTWDMSPLRYDDVQLVLPSHADRFIRSLTVSDEPRLYYEPRDANEQAFKSEDMPYWAEQNVGSASSVVDLESADEGTRYDASVGSIDVHPCESCGHVNRYRSSDVGDDSLTWEYLVQEVAHQKRYPRHSLDPDIRDANLFDYDDSQDEAQDSRMYHEQNEEASSLEDCDGFNEVFFGNYGAVPVSHSRMDNRGRYQELETSSGNRDVWLSGRCVRDNNSVDSSVDVGVADVSNNVTCHDGNPASTTPETPTESMAKSVEFHAESGGDVVSEYFSIERLVERHGHASFNSLHWSSKRTVLAASVPHHASRCRVNPLPNDLHSMPKSIKLDKSILSRLEVIKQVDRKFILAKVFNSDGHDDQSDEKGLILCIDQHAADERIRLEALEASVFGSLGDERNVDVMEHPEPLCLNVNAQEHDTLVQYEEEIRSWGFEFDINGHEQIWLSHTPKIDSRIAQPDDLREYLQLLSSLRGASVGNTLRPPVITRFLHSRACRSAIMFGDYLGRSQCQDLMDSLRQCQLPFQCAHGRPSVVPLVEFVGS</sequence>
<dbReference type="GO" id="GO:0016887">
    <property type="term" value="F:ATP hydrolysis activity"/>
    <property type="evidence" value="ECO:0007669"/>
    <property type="project" value="InterPro"/>
</dbReference>
<dbReference type="InterPro" id="IPR014790">
    <property type="entry name" value="MutL_C"/>
</dbReference>
<protein>
    <recommendedName>
        <fullName evidence="2">MutL C-terminal dimerisation domain-containing protein</fullName>
    </recommendedName>
</protein>
<comment type="caution">
    <text evidence="3">The sequence shown here is derived from an EMBL/GenBank/DDBJ whole genome shotgun (WGS) entry which is preliminary data.</text>
</comment>
<dbReference type="Gene3D" id="3.30.565.10">
    <property type="entry name" value="Histidine kinase-like ATPase, C-terminal domain"/>
    <property type="match status" value="1"/>
</dbReference>
<comment type="similarity">
    <text evidence="1">Belongs to the DNA mismatch repair MutL/HexB family.</text>
</comment>
<accession>A0A8K1CMV7</accession>
<dbReference type="Gene3D" id="3.30.1540.20">
    <property type="entry name" value="MutL, C-terminal domain, dimerisation subdomain"/>
    <property type="match status" value="1"/>
</dbReference>
<keyword evidence="4" id="KW-1185">Reference proteome</keyword>
<evidence type="ECO:0000259" key="2">
    <source>
        <dbReference type="SMART" id="SM00853"/>
    </source>
</evidence>
<gene>
    <name evidence="3" type="ORF">Poli38472_004000</name>
</gene>
<dbReference type="SUPFAM" id="SSF55874">
    <property type="entry name" value="ATPase domain of HSP90 chaperone/DNA topoisomerase II/histidine kinase"/>
    <property type="match status" value="1"/>
</dbReference>
<dbReference type="GO" id="GO:0006298">
    <property type="term" value="P:mismatch repair"/>
    <property type="evidence" value="ECO:0007669"/>
    <property type="project" value="InterPro"/>
</dbReference>
<evidence type="ECO:0000256" key="1">
    <source>
        <dbReference type="ARBA" id="ARBA00006082"/>
    </source>
</evidence>
<dbReference type="InterPro" id="IPR042120">
    <property type="entry name" value="MutL_C_dimsub"/>
</dbReference>
<evidence type="ECO:0000313" key="3">
    <source>
        <dbReference type="EMBL" id="TMW66235.1"/>
    </source>
</evidence>
<dbReference type="Pfam" id="PF13589">
    <property type="entry name" value="HATPase_c_3"/>
    <property type="match status" value="1"/>
</dbReference>
<proteinExistence type="inferred from homology"/>
<reference evidence="3" key="1">
    <citation type="submission" date="2019-03" db="EMBL/GenBank/DDBJ databases">
        <title>Long read genome sequence of the mycoparasitic Pythium oligandrum ATCC 38472 isolated from sugarbeet rhizosphere.</title>
        <authorList>
            <person name="Gaulin E."/>
        </authorList>
    </citation>
    <scope>NUCLEOTIDE SEQUENCE</scope>
    <source>
        <strain evidence="3">ATCC 38472_TT</strain>
    </source>
</reference>
<dbReference type="GO" id="GO:0032300">
    <property type="term" value="C:mismatch repair complex"/>
    <property type="evidence" value="ECO:0007669"/>
    <property type="project" value="InterPro"/>
</dbReference>
<dbReference type="InterPro" id="IPR036890">
    <property type="entry name" value="HATPase_C_sf"/>
</dbReference>
<dbReference type="Pfam" id="PF08676">
    <property type="entry name" value="MutL_C"/>
    <property type="match status" value="1"/>
</dbReference>
<dbReference type="PANTHER" id="PTHR10073:SF47">
    <property type="entry name" value="DNA MISMATCH REPAIR PROTEIN MLH3"/>
    <property type="match status" value="1"/>
</dbReference>
<dbReference type="EMBL" id="SPLM01000036">
    <property type="protein sequence ID" value="TMW66235.1"/>
    <property type="molecule type" value="Genomic_DNA"/>
</dbReference>
<dbReference type="SMART" id="SM00853">
    <property type="entry name" value="MutL_C"/>
    <property type="match status" value="1"/>
</dbReference>
<evidence type="ECO:0000313" key="4">
    <source>
        <dbReference type="Proteomes" id="UP000794436"/>
    </source>
</evidence>
<dbReference type="Proteomes" id="UP000794436">
    <property type="component" value="Unassembled WGS sequence"/>
</dbReference>
<dbReference type="PANTHER" id="PTHR10073">
    <property type="entry name" value="DNA MISMATCH REPAIR PROTEIN MLH, PMS, MUTL"/>
    <property type="match status" value="1"/>
</dbReference>
<organism evidence="3 4">
    <name type="scientific">Pythium oligandrum</name>
    <name type="common">Mycoparasitic fungus</name>
    <dbReference type="NCBI Taxonomy" id="41045"/>
    <lineage>
        <taxon>Eukaryota</taxon>
        <taxon>Sar</taxon>
        <taxon>Stramenopiles</taxon>
        <taxon>Oomycota</taxon>
        <taxon>Peronosporomycetes</taxon>
        <taxon>Pythiales</taxon>
        <taxon>Pythiaceae</taxon>
        <taxon>Pythium</taxon>
    </lineage>
</organism>
<dbReference type="GO" id="GO:0140664">
    <property type="term" value="F:ATP-dependent DNA damage sensor activity"/>
    <property type="evidence" value="ECO:0007669"/>
    <property type="project" value="InterPro"/>
</dbReference>
<dbReference type="Gene3D" id="3.30.1370.100">
    <property type="entry name" value="MutL, C-terminal domain, regulatory subdomain"/>
    <property type="match status" value="1"/>
</dbReference>
<dbReference type="SUPFAM" id="SSF118116">
    <property type="entry name" value="DNA mismatch repair protein MutL"/>
    <property type="match status" value="1"/>
</dbReference>